<keyword evidence="2 5" id="KW-0479">Metal-binding</keyword>
<dbReference type="EMBL" id="AP024355">
    <property type="protein sequence ID" value="BCR03604.1"/>
    <property type="molecule type" value="Genomic_DNA"/>
</dbReference>
<name>A0ABN6DWJ5_9BACT</name>
<feature type="region of interest" description="Disordered" evidence="6">
    <location>
        <begin position="24"/>
        <end position="71"/>
    </location>
</feature>
<dbReference type="Proteomes" id="UP001319827">
    <property type="component" value="Chromosome"/>
</dbReference>
<dbReference type="SMART" id="SM00710">
    <property type="entry name" value="PbH1"/>
    <property type="match status" value="4"/>
</dbReference>
<dbReference type="RefSeq" id="WP_221251071.1">
    <property type="nucleotide sequence ID" value="NZ_AP024355.1"/>
</dbReference>
<accession>A0ABN6DWJ5</accession>
<evidence type="ECO:0000256" key="5">
    <source>
        <dbReference type="PROSITE-ProRule" id="PRU00433"/>
    </source>
</evidence>
<dbReference type="Gene3D" id="2.160.20.10">
    <property type="entry name" value="Single-stranded right-handed beta-helix, Pectin lyase-like"/>
    <property type="match status" value="1"/>
</dbReference>
<evidence type="ECO:0000256" key="7">
    <source>
        <dbReference type="SAM" id="SignalP"/>
    </source>
</evidence>
<reference evidence="9 10" key="2">
    <citation type="journal article" date="2021" name="Int. J. Syst. Evol. Microbiol.">
        <title>Isolation and Polyphasic Characterization of Desulfuromonas versatilis sp. Nov., an Electrogenic Bacteria Capable of Versatile Metabolism Isolated from a Graphene Oxide-Reducing Enrichment Culture.</title>
        <authorList>
            <person name="Xie L."/>
            <person name="Yoshida N."/>
            <person name="Ishii S."/>
            <person name="Meng L."/>
        </authorList>
    </citation>
    <scope>NUCLEOTIDE SEQUENCE [LARGE SCALE GENOMIC DNA]</scope>
    <source>
        <strain evidence="9 10">NIT-T3</strain>
    </source>
</reference>
<keyword evidence="10" id="KW-1185">Reference proteome</keyword>
<evidence type="ECO:0000256" key="3">
    <source>
        <dbReference type="ARBA" id="ARBA00022729"/>
    </source>
</evidence>
<evidence type="ECO:0000256" key="6">
    <source>
        <dbReference type="SAM" id="MobiDB-lite"/>
    </source>
</evidence>
<dbReference type="SUPFAM" id="SSF103647">
    <property type="entry name" value="TSP type-3 repeat"/>
    <property type="match status" value="1"/>
</dbReference>
<dbReference type="InterPro" id="IPR011050">
    <property type="entry name" value="Pectin_lyase_fold/virulence"/>
</dbReference>
<dbReference type="Pfam" id="PF07602">
    <property type="entry name" value="DUF1565"/>
    <property type="match status" value="1"/>
</dbReference>
<feature type="signal peptide" evidence="7">
    <location>
        <begin position="1"/>
        <end position="19"/>
    </location>
</feature>
<dbReference type="InterPro" id="IPR006626">
    <property type="entry name" value="PbH1"/>
</dbReference>
<sequence>MLSTVKLAALLAILALALAGCGGGGSSNSGATPPPGNTATDSDGDGIVDASDNCPNSANPDQADIDGDGIGDLCDPTPQADVFNWMGNTRLSVSAANGLLANDPPGSVIAAADSTSAFGGSLAVNTATGAFVYDPPTGAQNLADSFRYTVAGSLPTQVTINLAERIWFVRNNHPGADQGSDQNPFLSLAQAQAASDAGDTIFVFAGNGTAAGQDQGIALQEDQKLLGEGVGLKINGVPIVDPFPNALISNAALGLPGNTPVILLATGNEVAGFSIQATFNEGILALGGGGFHLHDNSITFAPLTGREGIRLLNLTGSNRVAGNTITGSPRDGVKLANNEDQAGDPAPATPVAATLSLSRNTIGNPGQDGINIDLEGAGAALAVNILTNTLTDAGAGADGNEGINITSRGAALVTAVLSGNVISGSAGEAVDLEAQGSSAFKGFVANNDLSTSAAASDLRAAIAGGATATACLELIDNANAAANSSFVVNNGAAEGSFQLFETGNDAPATRLGAALSDVPQGACAIALDGAALFQANCGVCHVGNGLGQGNVGPDITNRSAPQIAFQLANNPTMQHIRLSAAEIQAIAEALTSSP</sequence>
<evidence type="ECO:0000313" key="9">
    <source>
        <dbReference type="EMBL" id="BCR03604.1"/>
    </source>
</evidence>
<feature type="domain" description="Cytochrome c" evidence="8">
    <location>
        <begin position="524"/>
        <end position="594"/>
    </location>
</feature>
<dbReference type="InterPro" id="IPR036909">
    <property type="entry name" value="Cyt_c-like_dom_sf"/>
</dbReference>
<dbReference type="PROSITE" id="PS51257">
    <property type="entry name" value="PROKAR_LIPOPROTEIN"/>
    <property type="match status" value="1"/>
</dbReference>
<dbReference type="InterPro" id="IPR028974">
    <property type="entry name" value="TSP_type-3_rpt"/>
</dbReference>
<keyword evidence="1 5" id="KW-0349">Heme</keyword>
<gene>
    <name evidence="9" type="ORF">DESUT3_06730</name>
</gene>
<dbReference type="Pfam" id="PF00034">
    <property type="entry name" value="Cytochrom_C"/>
    <property type="match status" value="1"/>
</dbReference>
<evidence type="ECO:0000259" key="8">
    <source>
        <dbReference type="PROSITE" id="PS51007"/>
    </source>
</evidence>
<feature type="region of interest" description="Disordered" evidence="6">
    <location>
        <begin position="323"/>
        <end position="347"/>
    </location>
</feature>
<organism evidence="9 10">
    <name type="scientific">Desulfuromonas versatilis</name>
    <dbReference type="NCBI Taxonomy" id="2802975"/>
    <lineage>
        <taxon>Bacteria</taxon>
        <taxon>Pseudomonadati</taxon>
        <taxon>Thermodesulfobacteriota</taxon>
        <taxon>Desulfuromonadia</taxon>
        <taxon>Desulfuromonadales</taxon>
        <taxon>Desulfuromonadaceae</taxon>
        <taxon>Desulfuromonas</taxon>
    </lineage>
</organism>
<evidence type="ECO:0000256" key="2">
    <source>
        <dbReference type="ARBA" id="ARBA00022723"/>
    </source>
</evidence>
<dbReference type="PROSITE" id="PS51007">
    <property type="entry name" value="CYTC"/>
    <property type="match status" value="1"/>
</dbReference>
<protein>
    <recommendedName>
        <fullName evidence="8">Cytochrome c domain-containing protein</fullName>
    </recommendedName>
</protein>
<dbReference type="InterPro" id="IPR003367">
    <property type="entry name" value="Thrombospondin_3-like_rpt"/>
</dbReference>
<proteinExistence type="predicted"/>
<keyword evidence="3 7" id="KW-0732">Signal</keyword>
<feature type="chain" id="PRO_5047120042" description="Cytochrome c domain-containing protein" evidence="7">
    <location>
        <begin position="20"/>
        <end position="594"/>
    </location>
</feature>
<dbReference type="SUPFAM" id="SSF46626">
    <property type="entry name" value="Cytochrome c"/>
    <property type="match status" value="1"/>
</dbReference>
<keyword evidence="4 5" id="KW-0408">Iron</keyword>
<dbReference type="InterPro" id="IPR012334">
    <property type="entry name" value="Pectin_lyas_fold"/>
</dbReference>
<dbReference type="SUPFAM" id="SSF51126">
    <property type="entry name" value="Pectin lyase-like"/>
    <property type="match status" value="1"/>
</dbReference>
<dbReference type="InterPro" id="IPR011459">
    <property type="entry name" value="DUF1565"/>
</dbReference>
<dbReference type="Gene3D" id="4.10.1080.10">
    <property type="entry name" value="TSP type-3 repeat"/>
    <property type="match status" value="1"/>
</dbReference>
<evidence type="ECO:0000313" key="10">
    <source>
        <dbReference type="Proteomes" id="UP001319827"/>
    </source>
</evidence>
<reference evidence="9 10" key="1">
    <citation type="journal article" date="2016" name="C (Basel)">
        <title>Selective Growth of and Electricity Production by Marine Exoelectrogenic Bacteria in Self-Aggregated Hydrogel of Microbially Reduced Graphene Oxide.</title>
        <authorList>
            <person name="Yoshida N."/>
            <person name="Goto Y."/>
            <person name="Miyata Y."/>
        </authorList>
    </citation>
    <scope>NUCLEOTIDE SEQUENCE [LARGE SCALE GENOMIC DNA]</scope>
    <source>
        <strain evidence="9 10">NIT-T3</strain>
    </source>
</reference>
<evidence type="ECO:0000256" key="4">
    <source>
        <dbReference type="ARBA" id="ARBA00023004"/>
    </source>
</evidence>
<dbReference type="InterPro" id="IPR009056">
    <property type="entry name" value="Cyt_c-like_dom"/>
</dbReference>
<dbReference type="Gene3D" id="1.10.760.10">
    <property type="entry name" value="Cytochrome c-like domain"/>
    <property type="match status" value="1"/>
</dbReference>
<dbReference type="Pfam" id="PF02412">
    <property type="entry name" value="TSP_3"/>
    <property type="match status" value="1"/>
</dbReference>
<evidence type="ECO:0000256" key="1">
    <source>
        <dbReference type="ARBA" id="ARBA00022617"/>
    </source>
</evidence>